<organism evidence="2 3">
    <name type="scientific">Amycolatopsis speibonae</name>
    <dbReference type="NCBI Taxonomy" id="1450224"/>
    <lineage>
        <taxon>Bacteria</taxon>
        <taxon>Bacillati</taxon>
        <taxon>Actinomycetota</taxon>
        <taxon>Actinomycetes</taxon>
        <taxon>Pseudonocardiales</taxon>
        <taxon>Pseudonocardiaceae</taxon>
        <taxon>Amycolatopsis</taxon>
    </lineage>
</organism>
<sequence length="431" mass="46742">MPDEGIEVLVLVQAPAGLTPEGPLQRVILVPRSGNAEPIRFGFQARDAGLHRLHVTAWVGGTFLGELALEVSVERGASFVEQAPMEASLADVVARRGEVTLLVRSDGRQYVFQLLSDEYLFEPVLAQSLTAEPAVAVERAVATLKQMAQGRGPYPAGTARRWMRETGVGLWNDIVPTVIKEQFWQLRGQISSLSVATTHDVLPWELLYPLRLGDDRGFLIEQFPVLRRVFGQQRSRRASLDGCSYVLSERAPDNARQEIDAVAAILGRGPTVHALDNLLDLIDSGKCGSLHFACHNSFSLNDGGSSIAMSGGTFVPTLLNSAVVQRSLAPRNPLVFLNACRSAGAVPEYSRMMGWAQQFMAAGAGAFVGTLWPIRSETASRFAETFYQQLRAGDPLGAAAHKARLTASGQDEIDPTWLAYTVYGDPDATAQ</sequence>
<keyword evidence="3" id="KW-1185">Reference proteome</keyword>
<dbReference type="Pfam" id="PF12770">
    <property type="entry name" value="CHAT"/>
    <property type="match status" value="1"/>
</dbReference>
<gene>
    <name evidence="2" type="ORF">ACFOSH_36755</name>
</gene>
<name>A0ABV7PB66_9PSEU</name>
<accession>A0ABV7PB66</accession>
<evidence type="ECO:0000313" key="2">
    <source>
        <dbReference type="EMBL" id="MFC3455017.1"/>
    </source>
</evidence>
<dbReference type="InterPro" id="IPR024983">
    <property type="entry name" value="CHAT_dom"/>
</dbReference>
<evidence type="ECO:0000313" key="3">
    <source>
        <dbReference type="Proteomes" id="UP001595645"/>
    </source>
</evidence>
<protein>
    <submittedName>
        <fullName evidence="2">CHAT domain-containing protein</fullName>
    </submittedName>
</protein>
<evidence type="ECO:0000259" key="1">
    <source>
        <dbReference type="Pfam" id="PF12770"/>
    </source>
</evidence>
<feature type="domain" description="CHAT" evidence="1">
    <location>
        <begin position="202"/>
        <end position="424"/>
    </location>
</feature>
<dbReference type="EMBL" id="JBHRWK010000078">
    <property type="protein sequence ID" value="MFC3455017.1"/>
    <property type="molecule type" value="Genomic_DNA"/>
</dbReference>
<proteinExistence type="predicted"/>
<comment type="caution">
    <text evidence="2">The sequence shown here is derived from an EMBL/GenBank/DDBJ whole genome shotgun (WGS) entry which is preliminary data.</text>
</comment>
<dbReference type="RefSeq" id="WP_378245055.1">
    <property type="nucleotide sequence ID" value="NZ_JBHRWK010000078.1"/>
</dbReference>
<dbReference type="Proteomes" id="UP001595645">
    <property type="component" value="Unassembled WGS sequence"/>
</dbReference>
<reference evidence="3" key="1">
    <citation type="journal article" date="2019" name="Int. J. Syst. Evol. Microbiol.">
        <title>The Global Catalogue of Microorganisms (GCM) 10K type strain sequencing project: providing services to taxonomists for standard genome sequencing and annotation.</title>
        <authorList>
            <consortium name="The Broad Institute Genomics Platform"/>
            <consortium name="The Broad Institute Genome Sequencing Center for Infectious Disease"/>
            <person name="Wu L."/>
            <person name="Ma J."/>
        </authorList>
    </citation>
    <scope>NUCLEOTIDE SEQUENCE [LARGE SCALE GENOMIC DNA]</scope>
    <source>
        <strain evidence="3">CGMCC 4.7676</strain>
    </source>
</reference>